<accession>A0A4Y2HC09</accession>
<dbReference type="OrthoDB" id="8063408at2759"/>
<protein>
    <submittedName>
        <fullName evidence="1">Uncharacterized protein</fullName>
    </submittedName>
</protein>
<proteinExistence type="predicted"/>
<keyword evidence="2" id="KW-1185">Reference proteome</keyword>
<dbReference type="EMBL" id="BGPR01001836">
    <property type="protein sequence ID" value="GBM62822.1"/>
    <property type="molecule type" value="Genomic_DNA"/>
</dbReference>
<dbReference type="AlphaFoldDB" id="A0A4Y2HC09"/>
<comment type="caution">
    <text evidence="1">The sequence shown here is derived from an EMBL/GenBank/DDBJ whole genome shotgun (WGS) entry which is preliminary data.</text>
</comment>
<dbReference type="PANTHER" id="PTHR46114:SF1">
    <property type="entry name" value="ZAD DOMAIN-CONTAINING PROTEIN"/>
    <property type="match status" value="1"/>
</dbReference>
<evidence type="ECO:0000313" key="1">
    <source>
        <dbReference type="EMBL" id="GBM62822.1"/>
    </source>
</evidence>
<dbReference type="Proteomes" id="UP000499080">
    <property type="component" value="Unassembled WGS sequence"/>
</dbReference>
<organism evidence="1 2">
    <name type="scientific">Araneus ventricosus</name>
    <name type="common">Orbweaver spider</name>
    <name type="synonym">Epeira ventricosa</name>
    <dbReference type="NCBI Taxonomy" id="182803"/>
    <lineage>
        <taxon>Eukaryota</taxon>
        <taxon>Metazoa</taxon>
        <taxon>Ecdysozoa</taxon>
        <taxon>Arthropoda</taxon>
        <taxon>Chelicerata</taxon>
        <taxon>Arachnida</taxon>
        <taxon>Araneae</taxon>
        <taxon>Araneomorphae</taxon>
        <taxon>Entelegynae</taxon>
        <taxon>Araneoidea</taxon>
        <taxon>Araneidae</taxon>
        <taxon>Araneus</taxon>
    </lineage>
</organism>
<sequence length="151" mass="17584">MLTKCLHHLLNLYFRFNETSSAHKISSVELNGLVRDLDLSKTEVEILASRLQRWNLLEENIRVTSFCTCRLLFESFFKKEESLVFCYIDGLLKELGIAHEPNEWWLFIDASKLILKAGLLNNGNELPSRPVAHAVYMKETYQNLKQFFGDD</sequence>
<reference evidence="1 2" key="1">
    <citation type="journal article" date="2019" name="Sci. Rep.">
        <title>Orb-weaving spider Araneus ventricosus genome elucidates the spidroin gene catalogue.</title>
        <authorList>
            <person name="Kono N."/>
            <person name="Nakamura H."/>
            <person name="Ohtoshi R."/>
            <person name="Moran D.A.P."/>
            <person name="Shinohara A."/>
            <person name="Yoshida Y."/>
            <person name="Fujiwara M."/>
            <person name="Mori M."/>
            <person name="Tomita M."/>
            <person name="Arakawa K."/>
        </authorList>
    </citation>
    <scope>NUCLEOTIDE SEQUENCE [LARGE SCALE GENOMIC DNA]</scope>
</reference>
<evidence type="ECO:0000313" key="2">
    <source>
        <dbReference type="Proteomes" id="UP000499080"/>
    </source>
</evidence>
<dbReference type="PANTHER" id="PTHR46114">
    <property type="entry name" value="APPLE DOMAIN-CONTAINING PROTEIN"/>
    <property type="match status" value="1"/>
</dbReference>
<name>A0A4Y2HC09_ARAVE</name>
<gene>
    <name evidence="1" type="ORF">AVEN_212166_1</name>
</gene>